<dbReference type="InterPro" id="IPR048304">
    <property type="entry name" value="UbiD_Rift_dom"/>
</dbReference>
<dbReference type="GO" id="GO:0016831">
    <property type="term" value="F:carboxy-lyase activity"/>
    <property type="evidence" value="ECO:0007669"/>
    <property type="project" value="InterPro"/>
</dbReference>
<evidence type="ECO:0000256" key="2">
    <source>
        <dbReference type="ARBA" id="ARBA00010021"/>
    </source>
</evidence>
<evidence type="ECO:0000259" key="10">
    <source>
        <dbReference type="Pfam" id="PF20696"/>
    </source>
</evidence>
<dbReference type="GO" id="GO:0005737">
    <property type="term" value="C:cytoplasm"/>
    <property type="evidence" value="ECO:0007669"/>
    <property type="project" value="TreeGrafter"/>
</dbReference>
<dbReference type="SUPFAM" id="SSF50475">
    <property type="entry name" value="FMN-binding split barrel"/>
    <property type="match status" value="1"/>
</dbReference>
<evidence type="ECO:0000256" key="1">
    <source>
        <dbReference type="ARBA" id="ARBA00005092"/>
    </source>
</evidence>
<protein>
    <recommendedName>
        <fullName evidence="6">Anhydromevalonate phosphate decarboxylase</fullName>
        <ecNumber evidence="5">4.1.1.126</ecNumber>
    </recommendedName>
</protein>
<dbReference type="InterPro" id="IPR049381">
    <property type="entry name" value="UbiD-like_C"/>
</dbReference>
<dbReference type="NCBIfam" id="TIGR00148">
    <property type="entry name" value="UbiD family decarboxylase"/>
    <property type="match status" value="1"/>
</dbReference>
<feature type="domain" description="3-octaprenyl-4-hydroxybenzoate carboxy-lyase-like N-terminal" evidence="9">
    <location>
        <begin position="7"/>
        <end position="82"/>
    </location>
</feature>
<accession>A0A0M0BW98</accession>
<evidence type="ECO:0000313" key="11">
    <source>
        <dbReference type="EMBL" id="KON32640.1"/>
    </source>
</evidence>
<name>A0A0M0BW98_9ARCH</name>
<evidence type="ECO:0000259" key="9">
    <source>
        <dbReference type="Pfam" id="PF20695"/>
    </source>
</evidence>
<comment type="catalytic activity">
    <reaction evidence="3">
        <text>(2E)-3-methyl-5-phosphooxypent-2-enoate + H(+) = isopentenyl phosphate + CO2</text>
        <dbReference type="Rhea" id="RHEA:78971"/>
        <dbReference type="ChEBI" id="CHEBI:15378"/>
        <dbReference type="ChEBI" id="CHEBI:16526"/>
        <dbReference type="ChEBI" id="CHEBI:65078"/>
        <dbReference type="ChEBI" id="CHEBI:229665"/>
        <dbReference type="EC" id="4.1.1.126"/>
    </reaction>
    <physiologicalReaction direction="left-to-right" evidence="3">
        <dbReference type="Rhea" id="RHEA:78972"/>
    </physiologicalReaction>
</comment>
<dbReference type="PANTHER" id="PTHR30108:SF21">
    <property type="entry name" value="4-HYDROXYBENZOATE DECARBOXYLASE"/>
    <property type="match status" value="1"/>
</dbReference>
<dbReference type="Gene3D" id="3.40.1670.10">
    <property type="entry name" value="UbiD C-terminal domain-like"/>
    <property type="match status" value="1"/>
</dbReference>
<feature type="domain" description="3-octaprenyl-4-hydroxybenzoate carboxy-lyase-like Rift-related" evidence="8">
    <location>
        <begin position="93"/>
        <end position="280"/>
    </location>
</feature>
<gene>
    <name evidence="11" type="ORF">AC477_02670</name>
</gene>
<proteinExistence type="inferred from homology"/>
<reference evidence="11 12" key="1">
    <citation type="submission" date="2015-06" db="EMBL/GenBank/DDBJ databases">
        <title>New insights into the roles of widespread benthic archaea in carbon and nitrogen cycling.</title>
        <authorList>
            <person name="Lazar C.S."/>
            <person name="Baker B.J."/>
            <person name="Seitz K.W."/>
            <person name="Hyde A.S."/>
            <person name="Dick G.J."/>
            <person name="Hinrichs K.-U."/>
            <person name="Teske A.P."/>
        </authorList>
    </citation>
    <scope>NUCLEOTIDE SEQUENCE [LARGE SCALE GENOMIC DNA]</scope>
    <source>
        <strain evidence="11">SG8-32-1</strain>
    </source>
</reference>
<comment type="caution">
    <text evidence="11">The sequence shown here is derived from an EMBL/GenBank/DDBJ whole genome shotgun (WGS) entry which is preliminary data.</text>
</comment>
<evidence type="ECO:0000259" key="8">
    <source>
        <dbReference type="Pfam" id="PF01977"/>
    </source>
</evidence>
<feature type="domain" description="3-octaprenyl-4-hydroxybenzoate carboxy-lyase-like C-terminal" evidence="10">
    <location>
        <begin position="285"/>
        <end position="410"/>
    </location>
</feature>
<dbReference type="EC" id="4.1.1.126" evidence="5"/>
<dbReference type="Pfam" id="PF20696">
    <property type="entry name" value="UbiD_C"/>
    <property type="match status" value="1"/>
</dbReference>
<dbReference type="Pfam" id="PF20695">
    <property type="entry name" value="UbiD_N"/>
    <property type="match status" value="1"/>
</dbReference>
<dbReference type="InterPro" id="IPR049383">
    <property type="entry name" value="UbiD-like_N"/>
</dbReference>
<dbReference type="PATRIC" id="fig|1685124.3.peg.489"/>
<dbReference type="Pfam" id="PF01977">
    <property type="entry name" value="UbiD"/>
    <property type="match status" value="1"/>
</dbReference>
<dbReference type="EMBL" id="LFWU01000059">
    <property type="protein sequence ID" value="KON32640.1"/>
    <property type="molecule type" value="Genomic_DNA"/>
</dbReference>
<evidence type="ECO:0000256" key="7">
    <source>
        <dbReference type="ARBA" id="ARBA00049936"/>
    </source>
</evidence>
<comment type="similarity">
    <text evidence="2">Belongs to the UbiD family.</text>
</comment>
<evidence type="ECO:0000256" key="4">
    <source>
        <dbReference type="ARBA" id="ARBA00049583"/>
    </source>
</evidence>
<evidence type="ECO:0000256" key="3">
    <source>
        <dbReference type="ARBA" id="ARBA00049054"/>
    </source>
</evidence>
<evidence type="ECO:0000256" key="6">
    <source>
        <dbReference type="ARBA" id="ARBA00049754"/>
    </source>
</evidence>
<dbReference type="PANTHER" id="PTHR30108">
    <property type="entry name" value="3-OCTAPRENYL-4-HYDROXYBENZOATE CARBOXY-LYASE-RELATED"/>
    <property type="match status" value="1"/>
</dbReference>
<comment type="function">
    <text evidence="4">Catalyzes the conversion of trans-anhydromevalonate 5-phosphate (tAHMP) into isopentenyl phosphate. Involved in the archaeal mevalonate (MVA) pathway, which provides fundamental precursors for isoprenoid biosynthesis, such as isopentenyl diphosphate (IPP) and dimethylallyl diphosphate (DMAPP).</text>
</comment>
<dbReference type="AlphaFoldDB" id="A0A0M0BW98"/>
<comment type="pathway">
    <text evidence="1">Isoprenoid biosynthesis; isopentenyl diphosphate biosynthesis via mevalonate pathway.</text>
</comment>
<dbReference type="Proteomes" id="UP000037237">
    <property type="component" value="Unassembled WGS sequence"/>
</dbReference>
<comment type="cofactor">
    <cofactor evidence="7">
        <name>prenylated FMN</name>
        <dbReference type="ChEBI" id="CHEBI:87746"/>
    </cofactor>
</comment>
<dbReference type="InterPro" id="IPR002830">
    <property type="entry name" value="UbiD"/>
</dbReference>
<organism evidence="11 12">
    <name type="scientific">miscellaneous Crenarchaeota group-1 archaeon SG8-32-1</name>
    <dbReference type="NCBI Taxonomy" id="1685124"/>
    <lineage>
        <taxon>Archaea</taxon>
        <taxon>Candidatus Bathyarchaeota</taxon>
        <taxon>MCG-1</taxon>
    </lineage>
</organism>
<evidence type="ECO:0000313" key="12">
    <source>
        <dbReference type="Proteomes" id="UP000037237"/>
    </source>
</evidence>
<evidence type="ECO:0000256" key="5">
    <source>
        <dbReference type="ARBA" id="ARBA00049727"/>
    </source>
</evidence>
<dbReference type="SUPFAM" id="SSF143968">
    <property type="entry name" value="UbiD C-terminal domain-like"/>
    <property type="match status" value="1"/>
</dbReference>
<sequence>MNFRNFLEKLEHEGKVIKIKKDVSTELELAGIVDALGEKPCFFENVKESRIPVVAGLISSKELVAKALNTNMQKILPKLSSAIQNPEIPEIVKTGECQQIVEKNVDLNQLPIMRYTDKDGGKYIPSAISVIKDPYLGRNTCFHRLMLIGKNRFVARIVEDRGTDTALKKAGGELDIAICIGNSTAVLLAASTSLPKGVDELGMANVLEKTELVKCKTIDVEVPKDCEIVLEGRITKESVPEGPFLDLTGIVDRVRMQPVIEIKCITHRKNPIYQTILAGRNEHKVLMGMPKEPTIFNEANKVCKCNDVYITTGGCSWLHAVVQITKKNPDDGKKAIKAAFEGHKSLKHCVVVDDDINIYDSNDVEWAIATRFQADKAAIIIPNQPGSSLDPSGDLTEGKKARTCKMGLDATIPLRGTGKGFNKENYRKVDVNKFL</sequence>